<reference evidence="2 3" key="1">
    <citation type="submission" date="2020-05" db="EMBL/GenBank/DDBJ databases">
        <title>Distinct polysaccharide utilization as determinants for interspecies competition between intestinal Prevotella spp.</title>
        <authorList>
            <person name="Galvez E.J.C."/>
            <person name="Iljazovic A."/>
            <person name="Strowig T."/>
        </authorList>
    </citation>
    <scope>NUCLEOTIDE SEQUENCE [LARGE SCALE GENOMIC DNA]</scope>
    <source>
        <strain evidence="2 3">PCHR</strain>
    </source>
</reference>
<protein>
    <submittedName>
        <fullName evidence="2">DUF3127 domain-containing protein</fullName>
    </submittedName>
</protein>
<evidence type="ECO:0000313" key="3">
    <source>
        <dbReference type="Proteomes" id="UP000820977"/>
    </source>
</evidence>
<evidence type="ECO:0000256" key="1">
    <source>
        <dbReference type="SAM" id="MobiDB-lite"/>
    </source>
</evidence>
<accession>A0ABX2B6N4</accession>
<comment type="caution">
    <text evidence="2">The sequence shown here is derived from an EMBL/GenBank/DDBJ whole genome shotgun (WGS) entry which is preliminary data.</text>
</comment>
<gene>
    <name evidence="2" type="ORF">HPS54_09575</name>
</gene>
<dbReference type="InterPro" id="IPR021474">
    <property type="entry name" value="DUF3127"/>
</dbReference>
<evidence type="ECO:0000313" key="2">
    <source>
        <dbReference type="EMBL" id="NPE25759.1"/>
    </source>
</evidence>
<organism evidence="2 3">
    <name type="scientific">Xylanibacter caecicola</name>
    <dbReference type="NCBI Taxonomy" id="2736294"/>
    <lineage>
        <taxon>Bacteria</taxon>
        <taxon>Pseudomonadati</taxon>
        <taxon>Bacteroidota</taxon>
        <taxon>Bacteroidia</taxon>
        <taxon>Bacteroidales</taxon>
        <taxon>Prevotellaceae</taxon>
        <taxon>Xylanibacter</taxon>
    </lineage>
</organism>
<dbReference type="Pfam" id="PF11325">
    <property type="entry name" value="DUF3127"/>
    <property type="match status" value="1"/>
</dbReference>
<name>A0ABX2B6N4_9BACT</name>
<sequence length="140" mass="15213">MEIEGKIIMVLPEQSGVSARTGNAWKSQEFVIETHEQYPRKCCFRVFGADRLATMNIQSGEELRVSVDIDAREYNGRWFNSINAWKVERIDPMAAQAAAQAPQPSATEAFPPAPGAPAAQASAAPFAPASEESSADDLPF</sequence>
<dbReference type="Proteomes" id="UP000820977">
    <property type="component" value="Unassembled WGS sequence"/>
</dbReference>
<proteinExistence type="predicted"/>
<dbReference type="EMBL" id="JABKKJ010000017">
    <property type="protein sequence ID" value="NPE25759.1"/>
    <property type="molecule type" value="Genomic_DNA"/>
</dbReference>
<feature type="region of interest" description="Disordered" evidence="1">
    <location>
        <begin position="94"/>
        <end position="140"/>
    </location>
</feature>
<dbReference type="RefSeq" id="WP_172345224.1">
    <property type="nucleotide sequence ID" value="NZ_CASYYZ010000011.1"/>
</dbReference>
<feature type="compositionally biased region" description="Low complexity" evidence="1">
    <location>
        <begin position="94"/>
        <end position="132"/>
    </location>
</feature>
<keyword evidence="3" id="KW-1185">Reference proteome</keyword>